<feature type="transmembrane region" description="Helical" evidence="2">
    <location>
        <begin position="7"/>
        <end position="32"/>
    </location>
</feature>
<evidence type="ECO:0000313" key="4">
    <source>
        <dbReference type="Proteomes" id="UP000005239"/>
    </source>
</evidence>
<gene>
    <name evidence="3" type="primary">WBGene00099533</name>
</gene>
<protein>
    <submittedName>
        <fullName evidence="3">Uncharacterized protein</fullName>
    </submittedName>
</protein>
<evidence type="ECO:0000313" key="3">
    <source>
        <dbReference type="EnsemblMetazoa" id="PPA09979.1"/>
    </source>
</evidence>
<feature type="transmembrane region" description="Helical" evidence="2">
    <location>
        <begin position="120"/>
        <end position="141"/>
    </location>
</feature>
<keyword evidence="2" id="KW-0472">Membrane</keyword>
<sequence length="180" mass="19837">MSLGIIWAVAGLFGVAFALNFVTMLISAIVFWPQAFTRGEYEELGLIGSVIFLCCARYYSQHLAATSGIATFVKPSRRTVVLRMLLAAAVCALTNIYCLAAVYCWIVLPGNTTPWYLVYNLWILTMYPMLFLMSVALRGVYYIGEVSRDNNVGHPTGSEADSLTDSSINVEDKKPLISEA</sequence>
<feature type="transmembrane region" description="Helical" evidence="2">
    <location>
        <begin position="81"/>
        <end position="108"/>
    </location>
</feature>
<evidence type="ECO:0000256" key="2">
    <source>
        <dbReference type="SAM" id="Phobius"/>
    </source>
</evidence>
<keyword evidence="2" id="KW-0812">Transmembrane</keyword>
<evidence type="ECO:0000256" key="1">
    <source>
        <dbReference type="SAM" id="MobiDB-lite"/>
    </source>
</evidence>
<accession>A0A8R1U7H9</accession>
<keyword evidence="4" id="KW-1185">Reference proteome</keyword>
<reference evidence="3" key="2">
    <citation type="submission" date="2022-06" db="UniProtKB">
        <authorList>
            <consortium name="EnsemblMetazoa"/>
        </authorList>
    </citation>
    <scope>IDENTIFICATION</scope>
    <source>
        <strain evidence="3">PS312</strain>
    </source>
</reference>
<name>A0A454XSQ8_PRIPA</name>
<organism evidence="3 4">
    <name type="scientific">Pristionchus pacificus</name>
    <name type="common">Parasitic nematode worm</name>
    <dbReference type="NCBI Taxonomy" id="54126"/>
    <lineage>
        <taxon>Eukaryota</taxon>
        <taxon>Metazoa</taxon>
        <taxon>Ecdysozoa</taxon>
        <taxon>Nematoda</taxon>
        <taxon>Chromadorea</taxon>
        <taxon>Rhabditida</taxon>
        <taxon>Rhabditina</taxon>
        <taxon>Diplogasteromorpha</taxon>
        <taxon>Diplogasteroidea</taxon>
        <taxon>Neodiplogasteridae</taxon>
        <taxon>Pristionchus</taxon>
    </lineage>
</organism>
<proteinExistence type="predicted"/>
<dbReference type="Proteomes" id="UP000005239">
    <property type="component" value="Unassembled WGS sequence"/>
</dbReference>
<dbReference type="AlphaFoldDB" id="A0A454XSQ8"/>
<dbReference type="EnsemblMetazoa" id="PPA09979.1">
    <property type="protein sequence ID" value="PPA09979.1"/>
    <property type="gene ID" value="WBGene00099533"/>
</dbReference>
<feature type="region of interest" description="Disordered" evidence="1">
    <location>
        <begin position="154"/>
        <end position="180"/>
    </location>
</feature>
<reference evidence="4" key="1">
    <citation type="journal article" date="2008" name="Nat. Genet.">
        <title>The Pristionchus pacificus genome provides a unique perspective on nematode lifestyle and parasitism.</title>
        <authorList>
            <person name="Dieterich C."/>
            <person name="Clifton S.W."/>
            <person name="Schuster L.N."/>
            <person name="Chinwalla A."/>
            <person name="Delehaunty K."/>
            <person name="Dinkelacker I."/>
            <person name="Fulton L."/>
            <person name="Fulton R."/>
            <person name="Godfrey J."/>
            <person name="Minx P."/>
            <person name="Mitreva M."/>
            <person name="Roeseler W."/>
            <person name="Tian H."/>
            <person name="Witte H."/>
            <person name="Yang S.P."/>
            <person name="Wilson R.K."/>
            <person name="Sommer R.J."/>
        </authorList>
    </citation>
    <scope>NUCLEOTIDE SEQUENCE [LARGE SCALE GENOMIC DNA]</scope>
    <source>
        <strain evidence="4">PS312</strain>
    </source>
</reference>
<keyword evidence="2" id="KW-1133">Transmembrane helix</keyword>
<accession>A0A454XSQ8</accession>
<feature type="compositionally biased region" description="Basic and acidic residues" evidence="1">
    <location>
        <begin position="170"/>
        <end position="180"/>
    </location>
</feature>
<feature type="compositionally biased region" description="Polar residues" evidence="1">
    <location>
        <begin position="159"/>
        <end position="169"/>
    </location>
</feature>